<feature type="coiled-coil region" evidence="1">
    <location>
        <begin position="30"/>
        <end position="78"/>
    </location>
</feature>
<proteinExistence type="predicted"/>
<keyword evidence="1" id="KW-0175">Coiled coil</keyword>
<keyword evidence="4" id="KW-1185">Reference proteome</keyword>
<protein>
    <submittedName>
        <fullName evidence="3">8259_t:CDS:1</fullName>
    </submittedName>
</protein>
<dbReference type="AlphaFoldDB" id="A0A9W4T8T9"/>
<comment type="caution">
    <text evidence="3">The sequence shown here is derived from an EMBL/GenBank/DDBJ whole genome shotgun (WGS) entry which is preliminary data.</text>
</comment>
<dbReference type="EMBL" id="CAMKVN010016849">
    <property type="protein sequence ID" value="CAI2197691.1"/>
    <property type="molecule type" value="Genomic_DNA"/>
</dbReference>
<feature type="region of interest" description="Disordered" evidence="2">
    <location>
        <begin position="108"/>
        <end position="144"/>
    </location>
</feature>
<gene>
    <name evidence="3" type="ORF">FWILDA_LOCUS18203</name>
</gene>
<sequence length="144" mass="16301">NQLNSLNNKLVSQITCERKSHATLNAKQLKEIESLRSMELENELEKVTQNSSFKNGLIFCLRSRVRNLEDELDQIISQSHQSINDSKIGSAEADTVSSSNDYALAPLAKRGEAVEESDKSKVKDEIEPQRDHLHVDQKSKEKHD</sequence>
<reference evidence="3" key="1">
    <citation type="submission" date="2022-08" db="EMBL/GenBank/DDBJ databases">
        <authorList>
            <person name="Kallberg Y."/>
            <person name="Tangrot J."/>
            <person name="Rosling A."/>
        </authorList>
    </citation>
    <scope>NUCLEOTIDE SEQUENCE</scope>
    <source>
        <strain evidence="3">Wild A</strain>
    </source>
</reference>
<accession>A0A9W4T8T9</accession>
<name>A0A9W4T8T9_9GLOM</name>
<organism evidence="3 4">
    <name type="scientific">Funneliformis geosporum</name>
    <dbReference type="NCBI Taxonomy" id="1117311"/>
    <lineage>
        <taxon>Eukaryota</taxon>
        <taxon>Fungi</taxon>
        <taxon>Fungi incertae sedis</taxon>
        <taxon>Mucoromycota</taxon>
        <taxon>Glomeromycotina</taxon>
        <taxon>Glomeromycetes</taxon>
        <taxon>Glomerales</taxon>
        <taxon>Glomeraceae</taxon>
        <taxon>Funneliformis</taxon>
    </lineage>
</organism>
<evidence type="ECO:0000313" key="4">
    <source>
        <dbReference type="Proteomes" id="UP001153678"/>
    </source>
</evidence>
<feature type="region of interest" description="Disordered" evidence="2">
    <location>
        <begin position="80"/>
        <end position="99"/>
    </location>
</feature>
<dbReference type="Proteomes" id="UP001153678">
    <property type="component" value="Unassembled WGS sequence"/>
</dbReference>
<feature type="non-terminal residue" evidence="3">
    <location>
        <position position="144"/>
    </location>
</feature>
<feature type="non-terminal residue" evidence="3">
    <location>
        <position position="1"/>
    </location>
</feature>
<dbReference type="OrthoDB" id="2388120at2759"/>
<feature type="compositionally biased region" description="Basic and acidic residues" evidence="2">
    <location>
        <begin position="109"/>
        <end position="144"/>
    </location>
</feature>
<evidence type="ECO:0000313" key="3">
    <source>
        <dbReference type="EMBL" id="CAI2197691.1"/>
    </source>
</evidence>
<evidence type="ECO:0000256" key="2">
    <source>
        <dbReference type="SAM" id="MobiDB-lite"/>
    </source>
</evidence>
<evidence type="ECO:0000256" key="1">
    <source>
        <dbReference type="SAM" id="Coils"/>
    </source>
</evidence>